<sequence>MGGSGMKNIENEIVKWLFFAENNGKISWIMNNVLKIDGLTQIHFDKEEKIISLFDISESPRIFDNVFSEESCKILWDMYNNHNRPIDLKNQEDALMVLKSRIEDMK</sequence>
<dbReference type="RefSeq" id="YP_007010159.1">
    <property type="nucleotide sequence ID" value="NC_019538.1"/>
</dbReference>
<dbReference type="EMBL" id="JX123262">
    <property type="protein sequence ID" value="AFN39227.1"/>
    <property type="molecule type" value="Genomic_DNA"/>
</dbReference>
<evidence type="ECO:0000313" key="2">
    <source>
        <dbReference type="Proteomes" id="UP000009016"/>
    </source>
</evidence>
<dbReference type="Proteomes" id="UP000009016">
    <property type="component" value="Segment"/>
</dbReference>
<protein>
    <submittedName>
        <fullName evidence="1">Uncharacterized protein</fullName>
    </submittedName>
</protein>
<name>I6X723_9CAUD</name>
<reference evidence="1 2" key="1">
    <citation type="journal article" date="2012" name="J. Virol.">
        <title>Complete Genome Sequence of Aeromonas hydrophila Phage CC2.</title>
        <authorList>
            <person name="Shen C.J."/>
            <person name="Liu Y.J."/>
            <person name="Lu C.P."/>
        </authorList>
    </citation>
    <scope>NUCLEOTIDE SEQUENCE [LARGE SCALE GENOMIC DNA]</scope>
</reference>
<accession>I6X723</accession>
<dbReference type="KEGG" id="vg:14016426"/>
<gene>
    <name evidence="1" type="ORF">CC2_133</name>
</gene>
<evidence type="ECO:0000313" key="1">
    <source>
        <dbReference type="EMBL" id="AFN39227.1"/>
    </source>
</evidence>
<keyword evidence="2" id="KW-1185">Reference proteome</keyword>
<proteinExistence type="predicted"/>
<dbReference type="GeneID" id="14016426"/>
<organism evidence="1 2">
    <name type="scientific">Aeromonas phage CC2</name>
    <dbReference type="NCBI Taxonomy" id="1204516"/>
    <lineage>
        <taxon>Viruses</taxon>
        <taxon>Duplodnaviria</taxon>
        <taxon>Heunggongvirae</taxon>
        <taxon>Uroviricota</taxon>
        <taxon>Caudoviricetes</taxon>
        <taxon>Pantevenvirales</taxon>
        <taxon>Straboviridae</taxon>
        <taxon>Emmerichvirinae</taxon>
        <taxon>Ceceduovirus</taxon>
        <taxon>Ceceduovirus cc2</taxon>
    </lineage>
</organism>